<dbReference type="SUPFAM" id="SSF56784">
    <property type="entry name" value="HAD-like"/>
    <property type="match status" value="1"/>
</dbReference>
<organism evidence="4 5">
    <name type="scientific">Heracleum sosnowskyi</name>
    <dbReference type="NCBI Taxonomy" id="360622"/>
    <lineage>
        <taxon>Eukaryota</taxon>
        <taxon>Viridiplantae</taxon>
        <taxon>Streptophyta</taxon>
        <taxon>Embryophyta</taxon>
        <taxon>Tracheophyta</taxon>
        <taxon>Spermatophyta</taxon>
        <taxon>Magnoliopsida</taxon>
        <taxon>eudicotyledons</taxon>
        <taxon>Gunneridae</taxon>
        <taxon>Pentapetalae</taxon>
        <taxon>asterids</taxon>
        <taxon>campanulids</taxon>
        <taxon>Apiales</taxon>
        <taxon>Apiaceae</taxon>
        <taxon>Apioideae</taxon>
        <taxon>apioid superclade</taxon>
        <taxon>Tordylieae</taxon>
        <taxon>Tordyliinae</taxon>
        <taxon>Heracleum</taxon>
    </lineage>
</organism>
<dbReference type="SMART" id="SM00577">
    <property type="entry name" value="CPDc"/>
    <property type="match status" value="1"/>
</dbReference>
<dbReference type="PROSITE" id="PS50969">
    <property type="entry name" value="FCP1"/>
    <property type="match status" value="1"/>
</dbReference>
<protein>
    <recommendedName>
        <fullName evidence="1">Mitochondrial import inner membrane translocase subunit TIM50</fullName>
    </recommendedName>
</protein>
<dbReference type="AlphaFoldDB" id="A0AAD8ICN5"/>
<evidence type="ECO:0000313" key="4">
    <source>
        <dbReference type="EMBL" id="KAK1382092.1"/>
    </source>
</evidence>
<reference evidence="4" key="2">
    <citation type="submission" date="2023-05" db="EMBL/GenBank/DDBJ databases">
        <authorList>
            <person name="Schelkunov M.I."/>
        </authorList>
    </citation>
    <scope>NUCLEOTIDE SEQUENCE</scope>
    <source>
        <strain evidence="4">Hsosn_3</strain>
        <tissue evidence="4">Leaf</tissue>
    </source>
</reference>
<dbReference type="InterPro" id="IPR004274">
    <property type="entry name" value="FCP1_dom"/>
</dbReference>
<evidence type="ECO:0000259" key="3">
    <source>
        <dbReference type="PROSITE" id="PS50969"/>
    </source>
</evidence>
<dbReference type="Gene3D" id="3.40.50.1000">
    <property type="entry name" value="HAD superfamily/HAD-like"/>
    <property type="match status" value="1"/>
</dbReference>
<reference evidence="4" key="1">
    <citation type="submission" date="2023-02" db="EMBL/GenBank/DDBJ databases">
        <title>Genome of toxic invasive species Heracleum sosnowskyi carries increased number of genes despite the absence of recent whole-genome duplications.</title>
        <authorList>
            <person name="Schelkunov M."/>
            <person name="Shtratnikova V."/>
            <person name="Makarenko M."/>
            <person name="Klepikova A."/>
            <person name="Omelchenko D."/>
            <person name="Novikova G."/>
            <person name="Obukhova E."/>
            <person name="Bogdanov V."/>
            <person name="Penin A."/>
            <person name="Logacheva M."/>
        </authorList>
    </citation>
    <scope>NUCLEOTIDE SEQUENCE</scope>
    <source>
        <strain evidence="4">Hsosn_3</strain>
        <tissue evidence="4">Leaf</tissue>
    </source>
</reference>
<feature type="compositionally biased region" description="Low complexity" evidence="2">
    <location>
        <begin position="193"/>
        <end position="228"/>
    </location>
</feature>
<comment type="function">
    <text evidence="1">Essential component of the TIM23 complex, a complex that mediates the translocation of transit peptide-containing proteins across the mitochondrial inner membrane.</text>
</comment>
<comment type="similarity">
    <text evidence="1">Belongs to the TIM50 family.</text>
</comment>
<comment type="subunit">
    <text evidence="1">Component of the TIM23 complex.</text>
</comment>
<dbReference type="InterPro" id="IPR050365">
    <property type="entry name" value="TIM50"/>
</dbReference>
<gene>
    <name evidence="4" type="ORF">POM88_019827</name>
</gene>
<dbReference type="EMBL" id="JAUIZM010000005">
    <property type="protein sequence ID" value="KAK1382092.1"/>
    <property type="molecule type" value="Genomic_DNA"/>
</dbReference>
<comment type="caution">
    <text evidence="4">The sequence shown here is derived from an EMBL/GenBank/DDBJ whole genome shotgun (WGS) entry which is preliminary data.</text>
</comment>
<keyword evidence="1" id="KW-0496">Mitochondrion</keyword>
<dbReference type="Proteomes" id="UP001237642">
    <property type="component" value="Unassembled WGS sequence"/>
</dbReference>
<dbReference type="Pfam" id="PF03031">
    <property type="entry name" value="NIF"/>
    <property type="match status" value="1"/>
</dbReference>
<feature type="domain" description="FCP1 homology" evidence="3">
    <location>
        <begin position="359"/>
        <end position="452"/>
    </location>
</feature>
<keyword evidence="1" id="KW-0809">Transit peptide</keyword>
<dbReference type="GO" id="GO:0005744">
    <property type="term" value="C:TIM23 mitochondrial import inner membrane translocase complex"/>
    <property type="evidence" value="ECO:0007669"/>
    <property type="project" value="UniProtKB-UniRule"/>
</dbReference>
<keyword evidence="1" id="KW-0813">Transport</keyword>
<dbReference type="InterPro" id="IPR023214">
    <property type="entry name" value="HAD_sf"/>
</dbReference>
<feature type="region of interest" description="Disordered" evidence="2">
    <location>
        <begin position="177"/>
        <end position="229"/>
    </location>
</feature>
<evidence type="ECO:0000256" key="2">
    <source>
        <dbReference type="SAM" id="MobiDB-lite"/>
    </source>
</evidence>
<dbReference type="PANTHER" id="PTHR12210">
    <property type="entry name" value="DULLARD PROTEIN PHOSPHATASE"/>
    <property type="match status" value="1"/>
</dbReference>
<evidence type="ECO:0000256" key="1">
    <source>
        <dbReference type="RuleBase" id="RU365079"/>
    </source>
</evidence>
<dbReference type="InterPro" id="IPR036412">
    <property type="entry name" value="HAD-like_sf"/>
</dbReference>
<keyword evidence="5" id="KW-1185">Reference proteome</keyword>
<proteinExistence type="inferred from homology"/>
<dbReference type="CDD" id="cd07521">
    <property type="entry name" value="HAD_FCP1-like"/>
    <property type="match status" value="1"/>
</dbReference>
<keyword evidence="1" id="KW-0811">Translocation</keyword>
<accession>A0AAD8ICN5</accession>
<keyword evidence="1" id="KW-0653">Protein transport</keyword>
<sequence>MPSLKMKTKSTQATSGKKLVSFCNNVPSRDVTGDDANCRELLDGEKVRIVRQPPISNDLEADDMRMISGQAQSPCISKLNTIFSPTLEDTSHRNELDVLIVEGIVIAFTCNGLDVLIVEGMVSACIMICMDMQRETKAHHMHMALSPYCQVVFIIGQRQNQDKKRKTLFSYFSSGMATPKPTPSDATPTHIHSAATPTHTPSVTPTATSSGTATPTATSSGTATPSDTSEFDLASLERDPGCTYDFNESASLPDYKCDEPSVILDEELMLMPFLKDFFGTSNSYGGRVCENTTSDFVSSSLCILIHQLQSYNQEPDAKTHQNWDKVDYLNIDMFIRTLKDVSDITANPWPTNVLPIRTKKRRSTTLVLDLDETLVHSTLDHCVDADFTFPVYVDTEEHIVYVNKRPFLHTFLERVADMFEIVIFTSSKSIYAKQLLDTLDPDQNIISRAGLS</sequence>
<evidence type="ECO:0000313" key="5">
    <source>
        <dbReference type="Proteomes" id="UP001237642"/>
    </source>
</evidence>
<name>A0AAD8ICN5_9APIA</name>
<dbReference type="GO" id="GO:0015031">
    <property type="term" value="P:protein transport"/>
    <property type="evidence" value="ECO:0007669"/>
    <property type="project" value="UniProtKB-KW"/>
</dbReference>
<comment type="subcellular location">
    <subcellularLocation>
        <location evidence="1">Mitochondrion inner membrane</location>
        <topology evidence="1">Single-pass membrane protein</topology>
    </subcellularLocation>
</comment>